<evidence type="ECO:0000313" key="5">
    <source>
        <dbReference type="EMBL" id="PSR96236.1"/>
    </source>
</evidence>
<dbReference type="Pfam" id="PF03081">
    <property type="entry name" value="Exo70_C"/>
    <property type="match status" value="1"/>
</dbReference>
<reference evidence="5 6" key="1">
    <citation type="submission" date="2017-07" db="EMBL/GenBank/DDBJ databases">
        <title>An improved, manually edited Actinidia chinensis var. chinensis (kiwifruit) genome highlights the challenges associated with draft genomes and gene prediction in plants.</title>
        <authorList>
            <person name="Pilkington S."/>
            <person name="Crowhurst R."/>
            <person name="Hilario E."/>
            <person name="Nardozza S."/>
            <person name="Fraser L."/>
            <person name="Peng Y."/>
            <person name="Gunaseelan K."/>
            <person name="Simpson R."/>
            <person name="Tahir J."/>
            <person name="Deroles S."/>
            <person name="Templeton K."/>
            <person name="Luo Z."/>
            <person name="Davy M."/>
            <person name="Cheng C."/>
            <person name="Mcneilage M."/>
            <person name="Scaglione D."/>
            <person name="Liu Y."/>
            <person name="Zhang Q."/>
            <person name="Datson P."/>
            <person name="De Silva N."/>
            <person name="Gardiner S."/>
            <person name="Bassett H."/>
            <person name="Chagne D."/>
            <person name="Mccallum J."/>
            <person name="Dzierzon H."/>
            <person name="Deng C."/>
            <person name="Wang Y.-Y."/>
            <person name="Barron N."/>
            <person name="Manako K."/>
            <person name="Bowen J."/>
            <person name="Foster T."/>
            <person name="Erridge Z."/>
            <person name="Tiffin H."/>
            <person name="Waite C."/>
            <person name="Davies K."/>
            <person name="Grierson E."/>
            <person name="Laing W."/>
            <person name="Kirk R."/>
            <person name="Chen X."/>
            <person name="Wood M."/>
            <person name="Montefiori M."/>
            <person name="Brummell D."/>
            <person name="Schwinn K."/>
            <person name="Catanach A."/>
            <person name="Fullerton C."/>
            <person name="Li D."/>
            <person name="Meiyalaghan S."/>
            <person name="Nieuwenhuizen N."/>
            <person name="Read N."/>
            <person name="Prakash R."/>
            <person name="Hunter D."/>
            <person name="Zhang H."/>
            <person name="Mckenzie M."/>
            <person name="Knabel M."/>
            <person name="Harris A."/>
            <person name="Allan A."/>
            <person name="Chen A."/>
            <person name="Janssen B."/>
            <person name="Plunkett B."/>
            <person name="Dwamena C."/>
            <person name="Voogd C."/>
            <person name="Leif D."/>
            <person name="Lafferty D."/>
            <person name="Souleyre E."/>
            <person name="Varkonyi-Gasic E."/>
            <person name="Gambi F."/>
            <person name="Hanley J."/>
            <person name="Yao J.-L."/>
            <person name="Cheung J."/>
            <person name="David K."/>
            <person name="Warren B."/>
            <person name="Marsh K."/>
            <person name="Snowden K."/>
            <person name="Lin-Wang K."/>
            <person name="Brian L."/>
            <person name="Martinez-Sanchez M."/>
            <person name="Wang M."/>
            <person name="Ileperuma N."/>
            <person name="Macnee N."/>
            <person name="Campin R."/>
            <person name="Mcatee P."/>
            <person name="Drummond R."/>
            <person name="Espley R."/>
            <person name="Ireland H."/>
            <person name="Wu R."/>
            <person name="Atkinson R."/>
            <person name="Karunairetnam S."/>
            <person name="Bulley S."/>
            <person name="Chunkath S."/>
            <person name="Hanley Z."/>
            <person name="Storey R."/>
            <person name="Thrimawithana A."/>
            <person name="Thomson S."/>
            <person name="David C."/>
            <person name="Testolin R."/>
        </authorList>
    </citation>
    <scope>NUCLEOTIDE SEQUENCE [LARGE SCALE GENOMIC DNA]</scope>
    <source>
        <strain evidence="6">cv. Red5</strain>
        <tissue evidence="5">Young leaf</tissue>
    </source>
</reference>
<dbReference type="GO" id="GO:0000145">
    <property type="term" value="C:exocyst"/>
    <property type="evidence" value="ECO:0007669"/>
    <property type="project" value="InterPro"/>
</dbReference>
<name>A0A2R6PT50_ACTCC</name>
<dbReference type="Pfam" id="PF20669">
    <property type="entry name" value="Exo70_N"/>
    <property type="match status" value="1"/>
</dbReference>
<keyword evidence="3" id="KW-0268">Exocytosis</keyword>
<dbReference type="Gene3D" id="1.20.1280.170">
    <property type="entry name" value="Exocyst complex component Exo70"/>
    <property type="match status" value="1"/>
</dbReference>
<dbReference type="OMA" id="RCHEQRT"/>
<comment type="similarity">
    <text evidence="1 3">Belongs to the EXO70 family.</text>
</comment>
<dbReference type="Proteomes" id="UP000241394">
    <property type="component" value="Chromosome LG23"/>
</dbReference>
<dbReference type="GO" id="GO:0015031">
    <property type="term" value="P:protein transport"/>
    <property type="evidence" value="ECO:0007669"/>
    <property type="project" value="UniProtKB-KW"/>
</dbReference>
<evidence type="ECO:0000313" key="6">
    <source>
        <dbReference type="Proteomes" id="UP000241394"/>
    </source>
</evidence>
<dbReference type="InParanoid" id="A0A2R6PT50"/>
<keyword evidence="2 3" id="KW-0813">Transport</keyword>
<dbReference type="SUPFAM" id="SSF74788">
    <property type="entry name" value="Cullin repeat-like"/>
    <property type="match status" value="1"/>
</dbReference>
<evidence type="ECO:0000256" key="2">
    <source>
        <dbReference type="ARBA" id="ARBA00022448"/>
    </source>
</evidence>
<keyword evidence="6" id="KW-1185">Reference proteome</keyword>
<dbReference type="GO" id="GO:0006887">
    <property type="term" value="P:exocytosis"/>
    <property type="evidence" value="ECO:0007669"/>
    <property type="project" value="UniProtKB-KW"/>
</dbReference>
<dbReference type="InterPro" id="IPR016159">
    <property type="entry name" value="Cullin_repeat-like_dom_sf"/>
</dbReference>
<feature type="domain" description="Exocyst complex subunit Exo70 C-terminal" evidence="4">
    <location>
        <begin position="280"/>
        <end position="637"/>
    </location>
</feature>
<comment type="function">
    <text evidence="3">Component of the exocyst complex.</text>
</comment>
<organism evidence="5 6">
    <name type="scientific">Actinidia chinensis var. chinensis</name>
    <name type="common">Chinese soft-hair kiwi</name>
    <dbReference type="NCBI Taxonomy" id="1590841"/>
    <lineage>
        <taxon>Eukaryota</taxon>
        <taxon>Viridiplantae</taxon>
        <taxon>Streptophyta</taxon>
        <taxon>Embryophyta</taxon>
        <taxon>Tracheophyta</taxon>
        <taxon>Spermatophyta</taxon>
        <taxon>Magnoliopsida</taxon>
        <taxon>eudicotyledons</taxon>
        <taxon>Gunneridae</taxon>
        <taxon>Pentapetalae</taxon>
        <taxon>asterids</taxon>
        <taxon>Ericales</taxon>
        <taxon>Actinidiaceae</taxon>
        <taxon>Actinidia</taxon>
    </lineage>
</organism>
<dbReference type="OrthoDB" id="1922221at2759"/>
<accession>A0A2R6PT50</accession>
<protein>
    <recommendedName>
        <fullName evidence="3">Exocyst subunit Exo70 family protein</fullName>
    </recommendedName>
</protein>
<dbReference type="PANTHER" id="PTHR12542">
    <property type="entry name" value="EXOCYST COMPLEX PROTEIN EXO70"/>
    <property type="match status" value="1"/>
</dbReference>
<gene>
    <name evidence="5" type="ORF">CEY00_Acc22371</name>
</gene>
<dbReference type="EMBL" id="NKQK01000023">
    <property type="protein sequence ID" value="PSR96236.1"/>
    <property type="molecule type" value="Genomic_DNA"/>
</dbReference>
<evidence type="ECO:0000256" key="3">
    <source>
        <dbReference type="RuleBase" id="RU365026"/>
    </source>
</evidence>
<dbReference type="GO" id="GO:0005546">
    <property type="term" value="F:phosphatidylinositol-4,5-bisphosphate binding"/>
    <property type="evidence" value="ECO:0007669"/>
    <property type="project" value="InterPro"/>
</dbReference>
<dbReference type="STRING" id="1590841.A0A2R6PT50"/>
<reference evidence="6" key="2">
    <citation type="journal article" date="2018" name="BMC Genomics">
        <title>A manually annotated Actinidia chinensis var. chinensis (kiwifruit) genome highlights the challenges associated with draft genomes and gene prediction in plants.</title>
        <authorList>
            <person name="Pilkington S.M."/>
            <person name="Crowhurst R."/>
            <person name="Hilario E."/>
            <person name="Nardozza S."/>
            <person name="Fraser L."/>
            <person name="Peng Y."/>
            <person name="Gunaseelan K."/>
            <person name="Simpson R."/>
            <person name="Tahir J."/>
            <person name="Deroles S.C."/>
            <person name="Templeton K."/>
            <person name="Luo Z."/>
            <person name="Davy M."/>
            <person name="Cheng C."/>
            <person name="McNeilage M."/>
            <person name="Scaglione D."/>
            <person name="Liu Y."/>
            <person name="Zhang Q."/>
            <person name="Datson P."/>
            <person name="De Silva N."/>
            <person name="Gardiner S.E."/>
            <person name="Bassett H."/>
            <person name="Chagne D."/>
            <person name="McCallum J."/>
            <person name="Dzierzon H."/>
            <person name="Deng C."/>
            <person name="Wang Y.Y."/>
            <person name="Barron L."/>
            <person name="Manako K."/>
            <person name="Bowen J."/>
            <person name="Foster T.M."/>
            <person name="Erridge Z.A."/>
            <person name="Tiffin H."/>
            <person name="Waite C.N."/>
            <person name="Davies K.M."/>
            <person name="Grierson E.P."/>
            <person name="Laing W.A."/>
            <person name="Kirk R."/>
            <person name="Chen X."/>
            <person name="Wood M."/>
            <person name="Montefiori M."/>
            <person name="Brummell D.A."/>
            <person name="Schwinn K.E."/>
            <person name="Catanach A."/>
            <person name="Fullerton C."/>
            <person name="Li D."/>
            <person name="Meiyalaghan S."/>
            <person name="Nieuwenhuizen N."/>
            <person name="Read N."/>
            <person name="Prakash R."/>
            <person name="Hunter D."/>
            <person name="Zhang H."/>
            <person name="McKenzie M."/>
            <person name="Knabel M."/>
            <person name="Harris A."/>
            <person name="Allan A.C."/>
            <person name="Gleave A."/>
            <person name="Chen A."/>
            <person name="Janssen B.J."/>
            <person name="Plunkett B."/>
            <person name="Ampomah-Dwamena C."/>
            <person name="Voogd C."/>
            <person name="Leif D."/>
            <person name="Lafferty D."/>
            <person name="Souleyre E.J.F."/>
            <person name="Varkonyi-Gasic E."/>
            <person name="Gambi F."/>
            <person name="Hanley J."/>
            <person name="Yao J.L."/>
            <person name="Cheung J."/>
            <person name="David K.M."/>
            <person name="Warren B."/>
            <person name="Marsh K."/>
            <person name="Snowden K.C."/>
            <person name="Lin-Wang K."/>
            <person name="Brian L."/>
            <person name="Martinez-Sanchez M."/>
            <person name="Wang M."/>
            <person name="Ileperuma N."/>
            <person name="Macnee N."/>
            <person name="Campin R."/>
            <person name="McAtee P."/>
            <person name="Drummond R.S.M."/>
            <person name="Espley R.V."/>
            <person name="Ireland H.S."/>
            <person name="Wu R."/>
            <person name="Atkinson R.G."/>
            <person name="Karunairetnam S."/>
            <person name="Bulley S."/>
            <person name="Chunkath S."/>
            <person name="Hanley Z."/>
            <person name="Storey R."/>
            <person name="Thrimawithana A.H."/>
            <person name="Thomson S."/>
            <person name="David C."/>
            <person name="Testolin R."/>
            <person name="Huang H."/>
            <person name="Hellens R.P."/>
            <person name="Schaffer R.J."/>
        </authorList>
    </citation>
    <scope>NUCLEOTIDE SEQUENCE [LARGE SCALE GENOMIC DNA]</scope>
    <source>
        <strain evidence="6">cv. Red5</strain>
    </source>
</reference>
<proteinExistence type="inferred from homology"/>
<dbReference type="AlphaFoldDB" id="A0A2R6PT50"/>
<dbReference type="Gramene" id="PSR96236">
    <property type="protein sequence ID" value="PSR96236"/>
    <property type="gene ID" value="CEY00_Acc22371"/>
</dbReference>
<sequence>MAESGSIENLVAVRRLLKSSLQKSRDIASEINKTGPRLEETNQRLPSLEAAIKTIGQKCSLLTIRGHIDRTVGPATSVLKVFDAVHGIEGLLLSDPSSNLFGYLSLVKRLEEALKFLNDNCGLVIQWLEDVVRFLEDNTIDDDWYLLTVRKSLMILGQLQAMENSSRLNGGSLFGALQKLESEFRHLLVENSSPMDFTLTSGGNEASHSAPPIPVAVIQKLQAILERIKANNRIEKCITIYVEVRSSNARATMQALDLNYLDISLSEFESVQSIEDYIDQWGNHLEFAVKHLFELEYRLSNDVFQKAGSEVWMSCFADIAIQSGIHGFIKFANTVTKGKKDAIKLLKLLDIFASLNRLRLNFNRLFGGKACVEIQTQTRDLIKKVVDGACGIFWELSVQVDLQKQCTPPSDGSVPRLVSFVTDYCNQLLEDDYRLILTQVLEIHQGWNHEKFEEGILSNEVNKIMSVIEQNLETWAKRYENTSLSYLFMMNNHWYLFKHLQGTNLGNLMGDSWLRCHEQRTEYYAAVFLRESWGKLTAFLREEDLILFSGGTAVACDLVKKRLKAFSEAFDDIYKQQSNWVVLDKSLRLRICQLVVHIIVPVYRRFMQSYMPLVEQGTSPNKYVKYSADSLENMISSLFQQKLGQYGSTKCTHLIGKIKNVVTNHFSSTPAAA</sequence>
<evidence type="ECO:0000256" key="1">
    <source>
        <dbReference type="ARBA" id="ARBA00006756"/>
    </source>
</evidence>
<dbReference type="InterPro" id="IPR004140">
    <property type="entry name" value="Exo70"/>
</dbReference>
<dbReference type="PANTHER" id="PTHR12542:SF85">
    <property type="entry name" value="EXOCYST SUBUNIT EXO70 FAMILY PROTEIN"/>
    <property type="match status" value="1"/>
</dbReference>
<evidence type="ECO:0000259" key="4">
    <source>
        <dbReference type="Pfam" id="PF03081"/>
    </source>
</evidence>
<keyword evidence="3" id="KW-0653">Protein transport</keyword>
<dbReference type="InterPro" id="IPR046364">
    <property type="entry name" value="Exo70_C"/>
</dbReference>
<comment type="caution">
    <text evidence="5">The sequence shown here is derived from an EMBL/GenBank/DDBJ whole genome shotgun (WGS) entry which is preliminary data.</text>
</comment>